<evidence type="ECO:0000313" key="1">
    <source>
        <dbReference type="Proteomes" id="UP000887580"/>
    </source>
</evidence>
<accession>A0AC35GSG6</accession>
<reference evidence="2" key="1">
    <citation type="submission" date="2022-11" db="UniProtKB">
        <authorList>
            <consortium name="WormBaseParasite"/>
        </authorList>
    </citation>
    <scope>IDENTIFICATION</scope>
</reference>
<organism evidence="1 2">
    <name type="scientific">Panagrolaimus sp. PS1159</name>
    <dbReference type="NCBI Taxonomy" id="55785"/>
    <lineage>
        <taxon>Eukaryota</taxon>
        <taxon>Metazoa</taxon>
        <taxon>Ecdysozoa</taxon>
        <taxon>Nematoda</taxon>
        <taxon>Chromadorea</taxon>
        <taxon>Rhabditida</taxon>
        <taxon>Tylenchina</taxon>
        <taxon>Panagrolaimomorpha</taxon>
        <taxon>Panagrolaimoidea</taxon>
        <taxon>Panagrolaimidae</taxon>
        <taxon>Panagrolaimus</taxon>
    </lineage>
</organism>
<protein>
    <submittedName>
        <fullName evidence="2">Uncharacterized protein</fullName>
    </submittedName>
</protein>
<sequence>MNRVVIALIIAFFAIFTLGFLYTYFAEESDDYWQPLTSDLNDTFNTFESSNSDGNILLDFCDLTELDPWDPTIVSFIWQQEDPSLKCKPKVEQISQLINGQLYLSPQPANVTCLWRCLYPKDDYSINFEKWNELINGSKPFCDIVEVECKAPKKPKPFYKFLHAQIFRLDATLSSRESPTKYDVHIILFDSVSESQFVRSMPKTRHVLREYYESISFRHLNKIGLNSRPNGFGLLLGKSIYNIAKSPMSKGYESDYKNNEYFECKSTNESKKAKPFYKFLHAQIFRLDATLSSRESPTKYDVHIILFDSVSESQFVRSMPKTRHVLREYYESISFRHLNKIG</sequence>
<dbReference type="WBParaSite" id="PS1159_v2.g8244.t1">
    <property type="protein sequence ID" value="PS1159_v2.g8244.t1"/>
    <property type="gene ID" value="PS1159_v2.g8244"/>
</dbReference>
<proteinExistence type="predicted"/>
<evidence type="ECO:0000313" key="2">
    <source>
        <dbReference type="WBParaSite" id="PS1159_v2.g8244.t1"/>
    </source>
</evidence>
<name>A0AC35GSG6_9BILA</name>
<dbReference type="Proteomes" id="UP000887580">
    <property type="component" value="Unplaced"/>
</dbReference>